<accession>A0A0K9PYW4</accession>
<reference evidence="7" key="1">
    <citation type="journal article" date="2016" name="Nature">
        <title>The genome of the seagrass Zostera marina reveals angiosperm adaptation to the sea.</title>
        <authorList>
            <person name="Olsen J.L."/>
            <person name="Rouze P."/>
            <person name="Verhelst B."/>
            <person name="Lin Y.-C."/>
            <person name="Bayer T."/>
            <person name="Collen J."/>
            <person name="Dattolo E."/>
            <person name="De Paoli E."/>
            <person name="Dittami S."/>
            <person name="Maumus F."/>
            <person name="Michel G."/>
            <person name="Kersting A."/>
            <person name="Lauritano C."/>
            <person name="Lohaus R."/>
            <person name="Toepel M."/>
            <person name="Tonon T."/>
            <person name="Vanneste K."/>
            <person name="Amirebrahimi M."/>
            <person name="Brakel J."/>
            <person name="Bostroem C."/>
            <person name="Chovatia M."/>
            <person name="Grimwood J."/>
            <person name="Jenkins J.W."/>
            <person name="Jueterbock A."/>
            <person name="Mraz A."/>
            <person name="Stam W.T."/>
            <person name="Tice H."/>
            <person name="Bornberg-Bauer E."/>
            <person name="Green P.J."/>
            <person name="Pearson G.A."/>
            <person name="Procaccini G."/>
            <person name="Duarte C.M."/>
            <person name="Schmutz J."/>
            <person name="Reusch T.B.H."/>
            <person name="Van de Peer Y."/>
        </authorList>
    </citation>
    <scope>NUCLEOTIDE SEQUENCE [LARGE SCALE GENOMIC DNA]</scope>
    <source>
        <strain evidence="7">cv. Finnish</strain>
    </source>
</reference>
<evidence type="ECO:0000256" key="4">
    <source>
        <dbReference type="SAM" id="MobiDB-lite"/>
    </source>
</evidence>
<comment type="subcellular location">
    <subcellularLocation>
        <location evidence="1">Plastid</location>
    </subcellularLocation>
</comment>
<dbReference type="PANTHER" id="PTHR31906">
    <property type="entry name" value="PLASTID-LIPID-ASSOCIATED PROTEIN 4, CHLOROPLASTIC-RELATED"/>
    <property type="match status" value="1"/>
</dbReference>
<keyword evidence="3" id="KW-0809">Transit peptide</keyword>
<evidence type="ECO:0000313" key="6">
    <source>
        <dbReference type="EMBL" id="KMZ74248.1"/>
    </source>
</evidence>
<feature type="region of interest" description="Disordered" evidence="4">
    <location>
        <begin position="269"/>
        <end position="290"/>
    </location>
</feature>
<evidence type="ECO:0000256" key="2">
    <source>
        <dbReference type="ARBA" id="ARBA00022640"/>
    </source>
</evidence>
<dbReference type="STRING" id="29655.A0A0K9PYW4"/>
<keyword evidence="7" id="KW-1185">Reference proteome</keyword>
<proteinExistence type="predicted"/>
<dbReference type="InterPro" id="IPR039633">
    <property type="entry name" value="PAP"/>
</dbReference>
<dbReference type="OrthoDB" id="2015720at2759"/>
<feature type="domain" description="Plastid lipid-associated protein/fibrillin conserved" evidence="5">
    <location>
        <begin position="98"/>
        <end position="268"/>
    </location>
</feature>
<evidence type="ECO:0000256" key="1">
    <source>
        <dbReference type="ARBA" id="ARBA00004474"/>
    </source>
</evidence>
<protein>
    <submittedName>
        <fullName evidence="6">Plastid-lipid associated protein PAP / fibrillin family</fullName>
    </submittedName>
</protein>
<evidence type="ECO:0000256" key="3">
    <source>
        <dbReference type="ARBA" id="ARBA00022946"/>
    </source>
</evidence>
<name>A0A0K9PYW4_ZOSMR</name>
<comment type="caution">
    <text evidence="6">The sequence shown here is derived from an EMBL/GenBank/DDBJ whole genome shotgun (WGS) entry which is preliminary data.</text>
</comment>
<evidence type="ECO:0000313" key="7">
    <source>
        <dbReference type="Proteomes" id="UP000036987"/>
    </source>
</evidence>
<keyword evidence="2" id="KW-0934">Plastid</keyword>
<dbReference type="AlphaFoldDB" id="A0A0K9PYW4"/>
<dbReference type="OMA" id="YSRRMIC"/>
<feature type="compositionally biased region" description="Acidic residues" evidence="4">
    <location>
        <begin position="281"/>
        <end position="290"/>
    </location>
</feature>
<gene>
    <name evidence="6" type="ORF">ZOSMA_132G00210</name>
</gene>
<organism evidence="6 7">
    <name type="scientific">Zostera marina</name>
    <name type="common">Eelgrass</name>
    <dbReference type="NCBI Taxonomy" id="29655"/>
    <lineage>
        <taxon>Eukaryota</taxon>
        <taxon>Viridiplantae</taxon>
        <taxon>Streptophyta</taxon>
        <taxon>Embryophyta</taxon>
        <taxon>Tracheophyta</taxon>
        <taxon>Spermatophyta</taxon>
        <taxon>Magnoliopsida</taxon>
        <taxon>Liliopsida</taxon>
        <taxon>Zosteraceae</taxon>
        <taxon>Zostera</taxon>
    </lineage>
</organism>
<evidence type="ECO:0000259" key="5">
    <source>
        <dbReference type="Pfam" id="PF04755"/>
    </source>
</evidence>
<sequence>MASSFYGTNFGGCPCVVSPHTAASSLAPLAPRFRFKLPISRSVAPHRSCMMMAVNPQQISPGLSANYAKEMERLSAKESLLLALDDSGGFKSLVSGKTSEMQRIDVNERIVGLERLNPTPRPTTAPVFEGQWKFEWFGGSSPGLLAAKVLFQMSPETLAKLTSLNLLVKDGYSKVTASLTIFNSIESKFILTTKLSVEGPIRMKEEYEQGLLQMPEQLKGALQQLPDAIKEVLATGFNIPLNGSFQRFLTISYLDDDILIVRDTTGAPDVLRRSDSPPEPEQVDTEIIPE</sequence>
<dbReference type="Proteomes" id="UP000036987">
    <property type="component" value="Unassembled WGS sequence"/>
</dbReference>
<dbReference type="InterPro" id="IPR006843">
    <property type="entry name" value="PAP/fibrillin_dom"/>
</dbReference>
<dbReference type="EMBL" id="LFYR01000379">
    <property type="protein sequence ID" value="KMZ74248.1"/>
    <property type="molecule type" value="Genomic_DNA"/>
</dbReference>
<dbReference type="GO" id="GO:0009535">
    <property type="term" value="C:chloroplast thylakoid membrane"/>
    <property type="evidence" value="ECO:0000318"/>
    <property type="project" value="GO_Central"/>
</dbReference>
<dbReference type="Pfam" id="PF04755">
    <property type="entry name" value="PAP_fibrillin"/>
    <property type="match status" value="1"/>
</dbReference>